<feature type="binding site" evidence="8">
    <location>
        <position position="115"/>
    </location>
    <ligand>
        <name>Fe cation</name>
        <dbReference type="ChEBI" id="CHEBI:24875"/>
    </ligand>
</feature>
<dbReference type="FunFam" id="3.30.420.40:FF:000040">
    <property type="entry name" value="tRNA N6-adenosine threonylcarbamoyltransferase"/>
    <property type="match status" value="1"/>
</dbReference>
<dbReference type="Pfam" id="PF00814">
    <property type="entry name" value="TsaD"/>
    <property type="match status" value="1"/>
</dbReference>
<dbReference type="AlphaFoldDB" id="A0A445N2L3"/>
<comment type="subcellular location">
    <subcellularLocation>
        <location evidence="8">Cytoplasm</location>
    </subcellularLocation>
</comment>
<dbReference type="GO" id="GO:0061711">
    <property type="term" value="F:tRNA N(6)-L-threonylcarbamoyladenine synthase activity"/>
    <property type="evidence" value="ECO:0007669"/>
    <property type="project" value="UniProtKB-EC"/>
</dbReference>
<dbReference type="CDD" id="cd24133">
    <property type="entry name" value="ASKHA_NBD_TsaD_bac"/>
    <property type="match status" value="1"/>
</dbReference>
<evidence type="ECO:0000256" key="2">
    <source>
        <dbReference type="ARBA" id="ARBA00022679"/>
    </source>
</evidence>
<dbReference type="PRINTS" id="PR00789">
    <property type="entry name" value="OSIALOPTASE"/>
</dbReference>
<reference evidence="10" key="1">
    <citation type="submission" date="2018-01" db="EMBL/GenBank/DDBJ databases">
        <authorList>
            <person name="Regsiter A."/>
            <person name="William W."/>
        </authorList>
    </citation>
    <scope>NUCLEOTIDE SEQUENCE</scope>
    <source>
        <strain evidence="10">TRIP AH-1</strain>
    </source>
</reference>
<evidence type="ECO:0000256" key="6">
    <source>
        <dbReference type="ARBA" id="ARBA00023315"/>
    </source>
</evidence>
<protein>
    <recommendedName>
        <fullName evidence="8">tRNA N6-adenosine threonylcarbamoyltransferase</fullName>
        <ecNumber evidence="8">2.3.1.234</ecNumber>
    </recommendedName>
    <alternativeName>
        <fullName evidence="8">N6-L-threonylcarbamoyladenine synthase</fullName>
        <shortName evidence="8">t(6)A synthase</shortName>
    </alternativeName>
    <alternativeName>
        <fullName evidence="8">t(6)A37 threonylcarbamoyladenosine biosynthesis protein TsaD</fullName>
    </alternativeName>
    <alternativeName>
        <fullName evidence="8">tRNA threonylcarbamoyladenosine biosynthesis protein TsaD</fullName>
    </alternativeName>
</protein>
<evidence type="ECO:0000256" key="5">
    <source>
        <dbReference type="ARBA" id="ARBA00023004"/>
    </source>
</evidence>
<name>A0A445N2L3_9BACT</name>
<feature type="binding site" evidence="8">
    <location>
        <position position="277"/>
    </location>
    <ligand>
        <name>substrate</name>
    </ligand>
</feature>
<keyword evidence="1 8" id="KW-0963">Cytoplasm</keyword>
<keyword evidence="3 8" id="KW-0819">tRNA processing</keyword>
<feature type="binding site" evidence="8">
    <location>
        <begin position="134"/>
        <end position="138"/>
    </location>
    <ligand>
        <name>substrate</name>
    </ligand>
</feature>
<keyword evidence="5 8" id="KW-0408">Iron</keyword>
<evidence type="ECO:0000259" key="9">
    <source>
        <dbReference type="Pfam" id="PF00814"/>
    </source>
</evidence>
<dbReference type="GO" id="GO:0005737">
    <property type="term" value="C:cytoplasm"/>
    <property type="evidence" value="ECO:0007669"/>
    <property type="project" value="UniProtKB-SubCell"/>
</dbReference>
<dbReference type="NCBIfam" id="TIGR03723">
    <property type="entry name" value="T6A_TsaD_YgjD"/>
    <property type="match status" value="1"/>
</dbReference>
<keyword evidence="2 8" id="KW-0808">Transferase</keyword>
<organism evidence="10">
    <name type="scientific">uncultured Desulfobacterium sp</name>
    <dbReference type="NCBI Taxonomy" id="201089"/>
    <lineage>
        <taxon>Bacteria</taxon>
        <taxon>Pseudomonadati</taxon>
        <taxon>Thermodesulfobacteriota</taxon>
        <taxon>Desulfobacteria</taxon>
        <taxon>Desulfobacterales</taxon>
        <taxon>Desulfobacteriaceae</taxon>
        <taxon>Desulfobacterium</taxon>
        <taxon>environmental samples</taxon>
    </lineage>
</organism>
<dbReference type="GO" id="GO:0002949">
    <property type="term" value="P:tRNA threonylcarbamoyladenosine modification"/>
    <property type="evidence" value="ECO:0007669"/>
    <property type="project" value="UniProtKB-UniRule"/>
</dbReference>
<dbReference type="EC" id="2.3.1.234" evidence="8"/>
<proteinExistence type="inferred from homology"/>
<dbReference type="NCBIfam" id="TIGR00329">
    <property type="entry name" value="gcp_kae1"/>
    <property type="match status" value="1"/>
</dbReference>
<dbReference type="PANTHER" id="PTHR11735:SF6">
    <property type="entry name" value="TRNA N6-ADENOSINE THREONYLCARBAMOYLTRANSFERASE, MITOCHONDRIAL"/>
    <property type="match status" value="1"/>
</dbReference>
<evidence type="ECO:0000256" key="7">
    <source>
        <dbReference type="ARBA" id="ARBA00048117"/>
    </source>
</evidence>
<dbReference type="PROSITE" id="PS01016">
    <property type="entry name" value="GLYCOPROTEASE"/>
    <property type="match status" value="1"/>
</dbReference>
<dbReference type="InterPro" id="IPR000905">
    <property type="entry name" value="Gcp-like_dom"/>
</dbReference>
<keyword evidence="6 8" id="KW-0012">Acyltransferase</keyword>
<accession>A0A445N2L3</accession>
<feature type="binding site" evidence="8">
    <location>
        <position position="180"/>
    </location>
    <ligand>
        <name>substrate</name>
    </ligand>
</feature>
<dbReference type="InterPro" id="IPR017860">
    <property type="entry name" value="Peptidase_M22_CS"/>
</dbReference>
<evidence type="ECO:0000256" key="1">
    <source>
        <dbReference type="ARBA" id="ARBA00022490"/>
    </source>
</evidence>
<keyword evidence="4 8" id="KW-0479">Metal-binding</keyword>
<comment type="similarity">
    <text evidence="8">Belongs to the KAE1 / TsaD family.</text>
</comment>
<comment type="catalytic activity">
    <reaction evidence="7 8">
        <text>L-threonylcarbamoyladenylate + adenosine(37) in tRNA = N(6)-L-threonylcarbamoyladenosine(37) in tRNA + AMP + H(+)</text>
        <dbReference type="Rhea" id="RHEA:37059"/>
        <dbReference type="Rhea" id="RHEA-COMP:10162"/>
        <dbReference type="Rhea" id="RHEA-COMP:10163"/>
        <dbReference type="ChEBI" id="CHEBI:15378"/>
        <dbReference type="ChEBI" id="CHEBI:73682"/>
        <dbReference type="ChEBI" id="CHEBI:74411"/>
        <dbReference type="ChEBI" id="CHEBI:74418"/>
        <dbReference type="ChEBI" id="CHEBI:456215"/>
        <dbReference type="EC" id="2.3.1.234"/>
    </reaction>
</comment>
<evidence type="ECO:0000256" key="8">
    <source>
        <dbReference type="HAMAP-Rule" id="MF_01445"/>
    </source>
</evidence>
<evidence type="ECO:0000256" key="4">
    <source>
        <dbReference type="ARBA" id="ARBA00022723"/>
    </source>
</evidence>
<dbReference type="GO" id="GO:0005506">
    <property type="term" value="F:iron ion binding"/>
    <property type="evidence" value="ECO:0007669"/>
    <property type="project" value="UniProtKB-UniRule"/>
</dbReference>
<dbReference type="EMBL" id="OJIN01000223">
    <property type="protein sequence ID" value="SPD75933.1"/>
    <property type="molecule type" value="Genomic_DNA"/>
</dbReference>
<evidence type="ECO:0000256" key="3">
    <source>
        <dbReference type="ARBA" id="ARBA00022694"/>
    </source>
</evidence>
<dbReference type="InterPro" id="IPR022450">
    <property type="entry name" value="TsaD"/>
</dbReference>
<feature type="binding site" evidence="8">
    <location>
        <position position="167"/>
    </location>
    <ligand>
        <name>substrate</name>
    </ligand>
</feature>
<comment type="cofactor">
    <cofactor evidence="8">
        <name>Fe(2+)</name>
        <dbReference type="ChEBI" id="CHEBI:29033"/>
    </cofactor>
    <text evidence="8">Binds 1 Fe(2+) ion per subunit.</text>
</comment>
<dbReference type="InterPro" id="IPR017861">
    <property type="entry name" value="KAE1/TsaD"/>
</dbReference>
<sequence>MNILGIDTSCDDTSAGIIADGRLVLSNVVHSQIRIHSPYGGVVPELASREHLRNIMPVVREALLRAHLEFPDLDAVSVTVGPGLVGSLLVGLYYAKAIAYTHGIPMIGVNHLEGHILSIFLEETSPSFPFIALTVSGGHTSLYHVTGYGQYTQLGQTLDDAAGEAFDKVSKILGLGYPGGVAIERQALSGCKDRINFPRVYLSNDSLNFSFSGLKTAVALYIKKWREDGIENNNITQADIAASFQESVVDVLVRKVMMARDKTGISTIVIAGGVACNRALRERLFREAEAHDLRVYIPSPQYCTDNGAMIALAGYQRYLAGEFADLATDVRSKYPIKDLPLIEAC</sequence>
<comment type="function">
    <text evidence="8">Required for the formation of a threonylcarbamoyl group on adenosine at position 37 (t(6)A37) in tRNAs that read codons beginning with adenine. Is involved in the transfer of the threonylcarbamoyl moiety of threonylcarbamoyl-AMP (TC-AMP) to the N6 group of A37, together with TsaE and TsaB. TsaD likely plays a direct catalytic role in this reaction.</text>
</comment>
<evidence type="ECO:0000313" key="10">
    <source>
        <dbReference type="EMBL" id="SPD75933.1"/>
    </source>
</evidence>
<feature type="binding site" evidence="8">
    <location>
        <position position="305"/>
    </location>
    <ligand>
        <name>Fe cation</name>
        <dbReference type="ChEBI" id="CHEBI:24875"/>
    </ligand>
</feature>
<dbReference type="HAMAP" id="MF_01445">
    <property type="entry name" value="TsaD"/>
    <property type="match status" value="1"/>
</dbReference>
<feature type="domain" description="Gcp-like" evidence="9">
    <location>
        <begin position="24"/>
        <end position="311"/>
    </location>
</feature>
<feature type="binding site" evidence="8">
    <location>
        <position position="184"/>
    </location>
    <ligand>
        <name>substrate</name>
    </ligand>
</feature>
<dbReference type="Gene3D" id="3.30.420.40">
    <property type="match status" value="2"/>
</dbReference>
<feature type="binding site" evidence="8">
    <location>
        <position position="111"/>
    </location>
    <ligand>
        <name>Fe cation</name>
        <dbReference type="ChEBI" id="CHEBI:24875"/>
    </ligand>
</feature>
<dbReference type="SUPFAM" id="SSF53067">
    <property type="entry name" value="Actin-like ATPase domain"/>
    <property type="match status" value="2"/>
</dbReference>
<gene>
    <name evidence="8 10" type="primary">tsaD</name>
    <name evidence="10" type="ORF">PITCH_A780063</name>
</gene>
<dbReference type="PANTHER" id="PTHR11735">
    <property type="entry name" value="TRNA N6-ADENOSINE THREONYLCARBAMOYLTRANSFERASE"/>
    <property type="match status" value="1"/>
</dbReference>
<dbReference type="InterPro" id="IPR043129">
    <property type="entry name" value="ATPase_NBD"/>
</dbReference>